<gene>
    <name evidence="1" type="ORF">EV129_11362</name>
</gene>
<comment type="caution">
    <text evidence="1">The sequence shown here is derived from an EMBL/GenBank/DDBJ whole genome shotgun (WGS) entry which is preliminary data.</text>
</comment>
<sequence length="161" mass="17972">MTYRSDRKIVQELLPVRLFAIVIAEGIDQPEGDDARQLLAWLREAQDEILRGIEPIKADALLRRTRRAVEVAKKPFVEAKAAVAKFGLCIFYLLDCLRRNGVFGIVDDSSLDKAITAILAPEGTVTEFANIPKVDSSAQKQARHMLEAMQADGYFRGVVWA</sequence>
<dbReference type="RefSeq" id="WP_132552848.1">
    <property type="nucleotide sequence ID" value="NZ_SMBK01000013.1"/>
</dbReference>
<organism evidence="1 2">
    <name type="scientific">Rhizobium azibense</name>
    <dbReference type="NCBI Taxonomy" id="1136135"/>
    <lineage>
        <taxon>Bacteria</taxon>
        <taxon>Pseudomonadati</taxon>
        <taxon>Pseudomonadota</taxon>
        <taxon>Alphaproteobacteria</taxon>
        <taxon>Hyphomicrobiales</taxon>
        <taxon>Rhizobiaceae</taxon>
        <taxon>Rhizobium/Agrobacterium group</taxon>
        <taxon>Rhizobium</taxon>
    </lineage>
</organism>
<protein>
    <submittedName>
        <fullName evidence="1">Uncharacterized protein</fullName>
    </submittedName>
</protein>
<reference evidence="1 2" key="1">
    <citation type="submission" date="2019-03" db="EMBL/GenBank/DDBJ databases">
        <title>Genomic Encyclopedia of Type Strains, Phase IV (KMG-V): Genome sequencing to study the core and pangenomes of soil and plant-associated prokaryotes.</title>
        <authorList>
            <person name="Whitman W."/>
        </authorList>
    </citation>
    <scope>NUCLEOTIDE SEQUENCE [LARGE SCALE GENOMIC DNA]</scope>
    <source>
        <strain evidence="1 2">IE4868</strain>
    </source>
</reference>
<dbReference type="AlphaFoldDB" id="A0A4R3RI74"/>
<accession>A0A4R3RI74</accession>
<evidence type="ECO:0000313" key="2">
    <source>
        <dbReference type="Proteomes" id="UP000295507"/>
    </source>
</evidence>
<name>A0A4R3RI74_9HYPH</name>
<dbReference type="EMBL" id="SMBK01000013">
    <property type="protein sequence ID" value="TCU34079.1"/>
    <property type="molecule type" value="Genomic_DNA"/>
</dbReference>
<evidence type="ECO:0000313" key="1">
    <source>
        <dbReference type="EMBL" id="TCU34079.1"/>
    </source>
</evidence>
<proteinExistence type="predicted"/>
<dbReference type="Proteomes" id="UP000295507">
    <property type="component" value="Unassembled WGS sequence"/>
</dbReference>